<organism evidence="2 4">
    <name type="scientific">Trichuris suis</name>
    <name type="common">pig whipworm</name>
    <dbReference type="NCBI Taxonomy" id="68888"/>
    <lineage>
        <taxon>Eukaryota</taxon>
        <taxon>Metazoa</taxon>
        <taxon>Ecdysozoa</taxon>
        <taxon>Nematoda</taxon>
        <taxon>Enoplea</taxon>
        <taxon>Dorylaimia</taxon>
        <taxon>Trichinellida</taxon>
        <taxon>Trichuridae</taxon>
        <taxon>Trichuris</taxon>
    </lineage>
</organism>
<reference evidence="2 4" key="1">
    <citation type="journal article" date="2014" name="Nat. Genet.">
        <title>Genome and transcriptome of the porcine whipworm Trichuris suis.</title>
        <authorList>
            <person name="Jex A.R."/>
            <person name="Nejsum P."/>
            <person name="Schwarz E.M."/>
            <person name="Hu L."/>
            <person name="Young N.D."/>
            <person name="Hall R.S."/>
            <person name="Korhonen P.K."/>
            <person name="Liao S."/>
            <person name="Thamsborg S."/>
            <person name="Xia J."/>
            <person name="Xu P."/>
            <person name="Wang S."/>
            <person name="Scheerlinck J.P."/>
            <person name="Hofmann A."/>
            <person name="Sternberg P.W."/>
            <person name="Wang J."/>
            <person name="Gasser R.B."/>
        </authorList>
    </citation>
    <scope>NUCLEOTIDE SEQUENCE [LARGE SCALE GENOMIC DNA]</scope>
    <source>
        <strain evidence="3">DCEP-RM93F</strain>
        <strain evidence="2">DCEP-RM93M</strain>
    </source>
</reference>
<evidence type="ECO:0000313" key="2">
    <source>
        <dbReference type="EMBL" id="KFD52910.1"/>
    </source>
</evidence>
<feature type="compositionally biased region" description="Basic and acidic residues" evidence="1">
    <location>
        <begin position="48"/>
        <end position="64"/>
    </location>
</feature>
<dbReference type="EMBL" id="KL367567">
    <property type="protein sequence ID" value="KFD63728.1"/>
    <property type="molecule type" value="Genomic_DNA"/>
</dbReference>
<evidence type="ECO:0000313" key="4">
    <source>
        <dbReference type="Proteomes" id="UP000030764"/>
    </source>
</evidence>
<accession>A0A085M6R4</accession>
<dbReference type="EMBL" id="KL363222">
    <property type="protein sequence ID" value="KFD52910.1"/>
    <property type="molecule type" value="Genomic_DNA"/>
</dbReference>
<sequence>MTYFPLAHVSEQRLWVVPFVPWPVALPSIGAADGRNSELSELTEEIPTDQKLERSKPLQVEHFE</sequence>
<dbReference type="Proteomes" id="UP000030764">
    <property type="component" value="Unassembled WGS sequence"/>
</dbReference>
<dbReference type="AlphaFoldDB" id="A0A085M6R4"/>
<dbReference type="Proteomes" id="UP000030758">
    <property type="component" value="Unassembled WGS sequence"/>
</dbReference>
<feature type="region of interest" description="Disordered" evidence="1">
    <location>
        <begin position="31"/>
        <end position="64"/>
    </location>
</feature>
<protein>
    <submittedName>
        <fullName evidence="2">Uncharacterized protein</fullName>
    </submittedName>
</protein>
<evidence type="ECO:0000256" key="1">
    <source>
        <dbReference type="SAM" id="MobiDB-lite"/>
    </source>
</evidence>
<keyword evidence="4" id="KW-1185">Reference proteome</keyword>
<proteinExistence type="predicted"/>
<gene>
    <name evidence="2" type="ORF">M513_06220</name>
    <name evidence="3" type="ORF">M514_06220</name>
</gene>
<evidence type="ECO:0000313" key="3">
    <source>
        <dbReference type="EMBL" id="KFD63728.1"/>
    </source>
</evidence>
<name>A0A085M6R4_9BILA</name>